<evidence type="ECO:0000313" key="2">
    <source>
        <dbReference type="EMBL" id="KAL0453144.1"/>
    </source>
</evidence>
<gene>
    <name evidence="2" type="ORF">Slati_1292500</name>
</gene>
<dbReference type="AlphaFoldDB" id="A0AAW2XH02"/>
<evidence type="ECO:0000259" key="1">
    <source>
        <dbReference type="PROSITE" id="PS51144"/>
    </source>
</evidence>
<reference evidence="2" key="2">
    <citation type="journal article" date="2024" name="Plant">
        <title>Genomic evolution and insights into agronomic trait innovations of Sesamum species.</title>
        <authorList>
            <person name="Miao H."/>
            <person name="Wang L."/>
            <person name="Qu L."/>
            <person name="Liu H."/>
            <person name="Sun Y."/>
            <person name="Le M."/>
            <person name="Wang Q."/>
            <person name="Wei S."/>
            <person name="Zheng Y."/>
            <person name="Lin W."/>
            <person name="Duan Y."/>
            <person name="Cao H."/>
            <person name="Xiong S."/>
            <person name="Wang X."/>
            <person name="Wei L."/>
            <person name="Li C."/>
            <person name="Ma Q."/>
            <person name="Ju M."/>
            <person name="Zhao R."/>
            <person name="Li G."/>
            <person name="Mu C."/>
            <person name="Tian Q."/>
            <person name="Mei H."/>
            <person name="Zhang T."/>
            <person name="Gao T."/>
            <person name="Zhang H."/>
        </authorList>
    </citation>
    <scope>NUCLEOTIDE SEQUENCE</scope>
    <source>
        <strain evidence="2">KEN1</strain>
    </source>
</reference>
<accession>A0AAW2XH02</accession>
<feature type="domain" description="Alpha-carbonic anhydrase" evidence="1">
    <location>
        <begin position="3"/>
        <end position="54"/>
    </location>
</feature>
<dbReference type="InterPro" id="IPR001148">
    <property type="entry name" value="CA_dom"/>
</dbReference>
<name>A0AAW2XH02_9LAMI</name>
<protein>
    <submittedName>
        <fullName evidence="2">Alpha carbonic anhydrase 7</fullName>
    </submittedName>
</protein>
<reference evidence="2" key="1">
    <citation type="submission" date="2020-06" db="EMBL/GenBank/DDBJ databases">
        <authorList>
            <person name="Li T."/>
            <person name="Hu X."/>
            <person name="Zhang T."/>
            <person name="Song X."/>
            <person name="Zhang H."/>
            <person name="Dai N."/>
            <person name="Sheng W."/>
            <person name="Hou X."/>
            <person name="Wei L."/>
        </authorList>
    </citation>
    <scope>NUCLEOTIDE SEQUENCE</scope>
    <source>
        <strain evidence="2">KEN1</strain>
        <tissue evidence="2">Leaf</tissue>
    </source>
</reference>
<feature type="non-terminal residue" evidence="2">
    <location>
        <position position="1"/>
    </location>
</feature>
<dbReference type="InterPro" id="IPR036398">
    <property type="entry name" value="CA_dom_sf"/>
</dbReference>
<comment type="caution">
    <text evidence="2">The sequence shown here is derived from an EMBL/GenBank/DDBJ whole genome shotgun (WGS) entry which is preliminary data.</text>
</comment>
<sequence>DETSFSYVVGAKDGPENWGNLNPNWRLCGTGKTQSPINIVDCEVNVTWSLGDFE</sequence>
<dbReference type="PROSITE" id="PS51144">
    <property type="entry name" value="ALPHA_CA_2"/>
    <property type="match status" value="1"/>
</dbReference>
<dbReference type="EMBL" id="JACGWN010000004">
    <property type="protein sequence ID" value="KAL0453144.1"/>
    <property type="molecule type" value="Genomic_DNA"/>
</dbReference>
<dbReference type="SUPFAM" id="SSF51069">
    <property type="entry name" value="Carbonic anhydrase"/>
    <property type="match status" value="1"/>
</dbReference>
<dbReference type="Gene3D" id="3.10.200.10">
    <property type="entry name" value="Alpha carbonic anhydrase"/>
    <property type="match status" value="1"/>
</dbReference>
<proteinExistence type="predicted"/>
<organism evidence="2">
    <name type="scientific">Sesamum latifolium</name>
    <dbReference type="NCBI Taxonomy" id="2727402"/>
    <lineage>
        <taxon>Eukaryota</taxon>
        <taxon>Viridiplantae</taxon>
        <taxon>Streptophyta</taxon>
        <taxon>Embryophyta</taxon>
        <taxon>Tracheophyta</taxon>
        <taxon>Spermatophyta</taxon>
        <taxon>Magnoliopsida</taxon>
        <taxon>eudicotyledons</taxon>
        <taxon>Gunneridae</taxon>
        <taxon>Pentapetalae</taxon>
        <taxon>asterids</taxon>
        <taxon>lamiids</taxon>
        <taxon>Lamiales</taxon>
        <taxon>Pedaliaceae</taxon>
        <taxon>Sesamum</taxon>
    </lineage>
</organism>